<gene>
    <name evidence="1" type="ORF">P5673_030514</name>
</gene>
<comment type="caution">
    <text evidence="1">The sequence shown here is derived from an EMBL/GenBank/DDBJ whole genome shotgun (WGS) entry which is preliminary data.</text>
</comment>
<organism evidence="1 2">
    <name type="scientific">Acropora cervicornis</name>
    <name type="common">Staghorn coral</name>
    <dbReference type="NCBI Taxonomy" id="6130"/>
    <lineage>
        <taxon>Eukaryota</taxon>
        <taxon>Metazoa</taxon>
        <taxon>Cnidaria</taxon>
        <taxon>Anthozoa</taxon>
        <taxon>Hexacorallia</taxon>
        <taxon>Scleractinia</taxon>
        <taxon>Astrocoeniina</taxon>
        <taxon>Acroporidae</taxon>
        <taxon>Acropora</taxon>
    </lineage>
</organism>
<dbReference type="EMBL" id="JARQWQ010000131">
    <property type="protein sequence ID" value="KAK2549139.1"/>
    <property type="molecule type" value="Genomic_DNA"/>
</dbReference>
<evidence type="ECO:0000313" key="2">
    <source>
        <dbReference type="Proteomes" id="UP001249851"/>
    </source>
</evidence>
<name>A0AAD9UT79_ACRCE</name>
<evidence type="ECO:0000313" key="1">
    <source>
        <dbReference type="EMBL" id="KAK2549139.1"/>
    </source>
</evidence>
<keyword evidence="2" id="KW-1185">Reference proteome</keyword>
<dbReference type="Proteomes" id="UP001249851">
    <property type="component" value="Unassembled WGS sequence"/>
</dbReference>
<reference evidence="1" key="1">
    <citation type="journal article" date="2023" name="G3 (Bethesda)">
        <title>Whole genome assembly and annotation of the endangered Caribbean coral Acropora cervicornis.</title>
        <authorList>
            <person name="Selwyn J.D."/>
            <person name="Vollmer S.V."/>
        </authorList>
    </citation>
    <scope>NUCLEOTIDE SEQUENCE</scope>
    <source>
        <strain evidence="1">K2</strain>
    </source>
</reference>
<proteinExistence type="predicted"/>
<reference evidence="1" key="2">
    <citation type="journal article" date="2023" name="Science">
        <title>Genomic signatures of disease resistance in endangered staghorn corals.</title>
        <authorList>
            <person name="Vollmer S.V."/>
            <person name="Selwyn J.D."/>
            <person name="Despard B.A."/>
            <person name="Roesel C.L."/>
        </authorList>
    </citation>
    <scope>NUCLEOTIDE SEQUENCE</scope>
    <source>
        <strain evidence="1">K2</strain>
    </source>
</reference>
<accession>A0AAD9UT79</accession>
<sequence length="217" mass="25904">MSQVNHQFPNYMEMRQTYNQRNEQRMIFCFETLEEAETRARKRKLLEEKGQRKRKRHSLNPKDLEFAENELLQEVNAMKGGEKFKLIICEWHGGSIEWWRTSVADDEPDRQFDSKNPRRLNKVESGEFVLGEMIVPQTFKKVMLTKEGHLKTETFTVSGRKIPLLEIRKRMLKEHESLGIMRIWKDDFYDLMTADEFSLRLVQLDEESGEETPAEMR</sequence>
<protein>
    <submittedName>
        <fullName evidence="1">Uncharacterized protein</fullName>
    </submittedName>
</protein>
<dbReference type="AlphaFoldDB" id="A0AAD9UT79"/>